<organism evidence="8">
    <name type="scientific">Xanthomonas euvesicatoria pv. vesicatoria (strain 85-10)</name>
    <name type="common">Xanthomonas campestris pv. vesicatoria</name>
    <dbReference type="NCBI Taxonomy" id="316273"/>
    <lineage>
        <taxon>Bacteria</taxon>
        <taxon>Pseudomonadati</taxon>
        <taxon>Pseudomonadota</taxon>
        <taxon>Gammaproteobacteria</taxon>
        <taxon>Lysobacterales</taxon>
        <taxon>Lysobacteraceae</taxon>
        <taxon>Xanthomonas</taxon>
    </lineage>
</organism>
<evidence type="ECO:0000256" key="2">
    <source>
        <dbReference type="ARBA" id="ARBA00022692"/>
    </source>
</evidence>
<dbReference type="Proteomes" id="UP000007069">
    <property type="component" value="Chromosome"/>
</dbReference>
<evidence type="ECO:0000256" key="6">
    <source>
        <dbReference type="SAM" id="Phobius"/>
    </source>
</evidence>
<keyword evidence="3 6" id="KW-1133">Transmembrane helix</keyword>
<evidence type="ECO:0000256" key="1">
    <source>
        <dbReference type="ARBA" id="ARBA00004141"/>
    </source>
</evidence>
<sequence>MTARIAPMTDPMPTAAAAWCAPRAANWYQPLADANLGDFVLFKLVNDYFNSEIQDFGMDLMKRAMRWVSAIALTVTTLWILILGYRIATGQSRESAMATMIKAGKVALIISFASALGANGAMLHQSMTQNLDKEIHRLFTGDEGTAADAIDENLAYTQVAMATLDAVRVDPAQPEVLEKKGRAMLMAGFGTASPPMAAGAMLLLFKFTMAFLIGIGPIFILALVFDQTKDLFKKWLFYVIGTLFSMSMLSVVTAMVLKFTAKVAAAYWAVKFIPFGNAEGLSSQALQQGGIGLIMTMLIITVPTIAAALWQGNMGTFLTYTAFNNAASPGPQGQPAGSYMPQQAPKDNSVTPPSSLGSADQRVSGTPQAPPPQEGSGSRGVANQGASRLT</sequence>
<dbReference type="GO" id="GO:0016020">
    <property type="term" value="C:membrane"/>
    <property type="evidence" value="ECO:0007669"/>
    <property type="project" value="UniProtKB-SubCell"/>
</dbReference>
<dbReference type="KEGG" id="xcv:XCV3564"/>
<protein>
    <submittedName>
        <fullName evidence="7">Type IV secretion system protein VirB6</fullName>
    </submittedName>
</protein>
<gene>
    <name evidence="7" type="primary">virB6</name>
    <name evidence="7" type="ordered locus">XCV3564</name>
</gene>
<feature type="compositionally biased region" description="Polar residues" evidence="5">
    <location>
        <begin position="345"/>
        <end position="367"/>
    </location>
</feature>
<dbReference type="eggNOG" id="COG3704">
    <property type="taxonomic scope" value="Bacteria"/>
</dbReference>
<evidence type="ECO:0000256" key="3">
    <source>
        <dbReference type="ARBA" id="ARBA00022989"/>
    </source>
</evidence>
<dbReference type="InterPro" id="IPR007688">
    <property type="entry name" value="Conjugal_tfr_TrbL/VirB6"/>
</dbReference>
<evidence type="ECO:0000313" key="8">
    <source>
        <dbReference type="Proteomes" id="UP000007069"/>
    </source>
</evidence>
<keyword evidence="2 6" id="KW-0812">Transmembrane</keyword>
<dbReference type="STRING" id="456327.BJD11_04905"/>
<dbReference type="Pfam" id="PF04610">
    <property type="entry name" value="TrbL"/>
    <property type="match status" value="1"/>
</dbReference>
<evidence type="ECO:0000313" key="7">
    <source>
        <dbReference type="EMBL" id="CAJ25295.1"/>
    </source>
</evidence>
<feature type="region of interest" description="Disordered" evidence="5">
    <location>
        <begin position="331"/>
        <end position="390"/>
    </location>
</feature>
<keyword evidence="4 6" id="KW-0472">Membrane</keyword>
<comment type="subcellular location">
    <subcellularLocation>
        <location evidence="1">Membrane</location>
        <topology evidence="1">Multi-pass membrane protein</topology>
    </subcellularLocation>
</comment>
<name>Q3BPL8_XANE5</name>
<dbReference type="AlphaFoldDB" id="Q3BPL8"/>
<dbReference type="GO" id="GO:0030255">
    <property type="term" value="P:protein secretion by the type IV secretion system"/>
    <property type="evidence" value="ECO:0007669"/>
    <property type="project" value="InterPro"/>
</dbReference>
<feature type="transmembrane region" description="Helical" evidence="6">
    <location>
        <begin position="237"/>
        <end position="270"/>
    </location>
</feature>
<feature type="transmembrane region" description="Helical" evidence="6">
    <location>
        <begin position="64"/>
        <end position="85"/>
    </location>
</feature>
<dbReference type="HOGENOM" id="CLU_064509_0_0_6"/>
<dbReference type="EMBL" id="AM039952">
    <property type="protein sequence ID" value="CAJ25295.1"/>
    <property type="molecule type" value="Genomic_DNA"/>
</dbReference>
<feature type="transmembrane region" description="Helical" evidence="6">
    <location>
        <begin position="290"/>
        <end position="310"/>
    </location>
</feature>
<proteinExistence type="predicted"/>
<reference evidence="7 8" key="1">
    <citation type="journal article" date="2005" name="J. Bacteriol.">
        <title>Insights into genome plasticity and pathogenicity of the plant pathogenic Bacterium Xanthomonas campestris pv. vesicatoria revealed by the complete genome sequence.</title>
        <authorList>
            <person name="Thieme F."/>
            <person name="Koebnik R."/>
            <person name="Bekel T."/>
            <person name="Berger C."/>
            <person name="Boch J."/>
            <person name="Buettner D."/>
            <person name="Caldana C."/>
            <person name="Gaigalat L."/>
            <person name="Goesmann A."/>
            <person name="Kay S."/>
            <person name="Kirchner O."/>
            <person name="Lanz C."/>
            <person name="Linke B."/>
            <person name="McHardy A.C."/>
            <person name="Meyer F."/>
            <person name="Mittenhuber G."/>
            <person name="Nies D.H."/>
            <person name="Niesbach-Kloesgen U."/>
            <person name="Patschkowski T."/>
            <person name="Rueckert C."/>
            <person name="Rupp O."/>
            <person name="Schneicker S."/>
            <person name="Schuster S.C."/>
            <person name="Vorhoelter F.J."/>
            <person name="Weber E."/>
            <person name="Puehler A."/>
            <person name="Bonas U."/>
            <person name="Bartels D."/>
            <person name="Kaiser O."/>
        </authorList>
    </citation>
    <scope>NUCLEOTIDE SEQUENCE [LARGE SCALE GENOMIC DNA]</scope>
    <source>
        <strain evidence="7 8">85-10</strain>
    </source>
</reference>
<feature type="transmembrane region" description="Helical" evidence="6">
    <location>
        <begin position="203"/>
        <end position="225"/>
    </location>
</feature>
<accession>Q3BPL8</accession>
<evidence type="ECO:0000256" key="4">
    <source>
        <dbReference type="ARBA" id="ARBA00023136"/>
    </source>
</evidence>
<feature type="transmembrane region" description="Helical" evidence="6">
    <location>
        <begin position="106"/>
        <end position="124"/>
    </location>
</feature>
<evidence type="ECO:0000256" key="5">
    <source>
        <dbReference type="SAM" id="MobiDB-lite"/>
    </source>
</evidence>